<keyword evidence="4 7" id="KW-0256">Endoplasmic reticulum</keyword>
<feature type="transmembrane region" description="Helical" evidence="7">
    <location>
        <begin position="106"/>
        <end position="127"/>
    </location>
</feature>
<feature type="transmembrane region" description="Helical" evidence="7">
    <location>
        <begin position="148"/>
        <end position="167"/>
    </location>
</feature>
<keyword evidence="10" id="KW-1185">Reference proteome</keyword>
<evidence type="ECO:0000313" key="9">
    <source>
        <dbReference type="EMBL" id="GAA5798774.1"/>
    </source>
</evidence>
<dbReference type="PANTHER" id="PTHR11009">
    <property type="entry name" value="DER1-LIKE PROTEIN, DERLIN"/>
    <property type="match status" value="1"/>
</dbReference>
<keyword evidence="3 7" id="KW-0812">Transmembrane</keyword>
<feature type="transmembrane region" description="Helical" evidence="7">
    <location>
        <begin position="20"/>
        <end position="44"/>
    </location>
</feature>
<dbReference type="Proteomes" id="UP001476247">
    <property type="component" value="Unassembled WGS sequence"/>
</dbReference>
<feature type="region of interest" description="Disordered" evidence="8">
    <location>
        <begin position="235"/>
        <end position="262"/>
    </location>
</feature>
<evidence type="ECO:0000256" key="5">
    <source>
        <dbReference type="ARBA" id="ARBA00022989"/>
    </source>
</evidence>
<name>A0ABP9XVH2_9FUNG</name>
<protein>
    <recommendedName>
        <fullName evidence="7">Derlin</fullName>
    </recommendedName>
</protein>
<dbReference type="EMBL" id="BAABUJ010000011">
    <property type="protein sequence ID" value="GAA5798774.1"/>
    <property type="molecule type" value="Genomic_DNA"/>
</dbReference>
<evidence type="ECO:0000256" key="2">
    <source>
        <dbReference type="ARBA" id="ARBA00008917"/>
    </source>
</evidence>
<sequence length="262" mass="29356">MRFMPPQQPARNEVVEWFQSIPPITNVLVTLSIVTTAVSGLGLIQPSSLILYWPAIRSNLQLWRLVSCFFFNKFGIGFAFNVYFLYRNSLQLETEIFRGQPADYIFFHLFSSGLQLAAASIFDMFVLSDGLLLSIAYLWAQHNRDMPVVFMFGIQFKALYLPWAMIATDFLMTSSLPRASIAGMISSHIYYYLTTIYPSQGGQRFLQTPQFLKRLFPATVARNGGVGGTGGVRAGFGQTQEQPRGGGMFGRHSWGSGQRLGT</sequence>
<evidence type="ECO:0000313" key="10">
    <source>
        <dbReference type="Proteomes" id="UP001476247"/>
    </source>
</evidence>
<evidence type="ECO:0000256" key="8">
    <source>
        <dbReference type="SAM" id="MobiDB-lite"/>
    </source>
</evidence>
<dbReference type="InterPro" id="IPR035952">
    <property type="entry name" value="Rhomboid-like_sf"/>
</dbReference>
<keyword evidence="6 7" id="KW-0472">Membrane</keyword>
<proteinExistence type="inferred from homology"/>
<gene>
    <name evidence="9" type="ORF">HPULCUR_004180</name>
</gene>
<reference evidence="9 10" key="1">
    <citation type="submission" date="2024-04" db="EMBL/GenBank/DDBJ databases">
        <title>genome sequences of Mucor flavus KT1a and Helicostylum pulchrum KT1b strains isolation_sourced from the surface of a dry-aged beef.</title>
        <authorList>
            <person name="Toyotome T."/>
            <person name="Hosono M."/>
            <person name="Torimaru M."/>
            <person name="Fukuda K."/>
            <person name="Mikami N."/>
        </authorList>
    </citation>
    <scope>NUCLEOTIDE SEQUENCE [LARGE SCALE GENOMIC DNA]</scope>
    <source>
        <strain evidence="9 10">KT1b</strain>
    </source>
</reference>
<evidence type="ECO:0000256" key="1">
    <source>
        <dbReference type="ARBA" id="ARBA00004477"/>
    </source>
</evidence>
<evidence type="ECO:0000256" key="6">
    <source>
        <dbReference type="ARBA" id="ARBA00023136"/>
    </source>
</evidence>
<comment type="function">
    <text evidence="7">May be involved in the degradation of misfolded endoplasmic reticulum (ER) luminal proteins.</text>
</comment>
<organism evidence="9 10">
    <name type="scientific">Helicostylum pulchrum</name>
    <dbReference type="NCBI Taxonomy" id="562976"/>
    <lineage>
        <taxon>Eukaryota</taxon>
        <taxon>Fungi</taxon>
        <taxon>Fungi incertae sedis</taxon>
        <taxon>Mucoromycota</taxon>
        <taxon>Mucoromycotina</taxon>
        <taxon>Mucoromycetes</taxon>
        <taxon>Mucorales</taxon>
        <taxon>Mucorineae</taxon>
        <taxon>Mucoraceae</taxon>
        <taxon>Helicostylum</taxon>
    </lineage>
</organism>
<evidence type="ECO:0000256" key="4">
    <source>
        <dbReference type="ARBA" id="ARBA00022824"/>
    </source>
</evidence>
<keyword evidence="5 7" id="KW-1133">Transmembrane helix</keyword>
<feature type="transmembrane region" description="Helical" evidence="7">
    <location>
        <begin position="65"/>
        <end position="86"/>
    </location>
</feature>
<evidence type="ECO:0000256" key="7">
    <source>
        <dbReference type="RuleBase" id="RU363059"/>
    </source>
</evidence>
<accession>A0ABP9XVH2</accession>
<dbReference type="InterPro" id="IPR007599">
    <property type="entry name" value="DER1"/>
</dbReference>
<comment type="similarity">
    <text evidence="2 7">Belongs to the derlin family.</text>
</comment>
<comment type="subcellular location">
    <subcellularLocation>
        <location evidence="1 7">Endoplasmic reticulum membrane</location>
        <topology evidence="1 7">Multi-pass membrane protein</topology>
    </subcellularLocation>
</comment>
<comment type="caution">
    <text evidence="9">The sequence shown here is derived from an EMBL/GenBank/DDBJ whole genome shotgun (WGS) entry which is preliminary data.</text>
</comment>
<dbReference type="SUPFAM" id="SSF144091">
    <property type="entry name" value="Rhomboid-like"/>
    <property type="match status" value="1"/>
</dbReference>
<evidence type="ECO:0000256" key="3">
    <source>
        <dbReference type="ARBA" id="ARBA00022692"/>
    </source>
</evidence>
<dbReference type="Pfam" id="PF04511">
    <property type="entry name" value="DER1"/>
    <property type="match status" value="1"/>
</dbReference>